<accession>A0A552UWF3</accession>
<organism evidence="4 5">
    <name type="scientific">Flavobacterium zepuense</name>
    <dbReference type="NCBI Taxonomy" id="2593302"/>
    <lineage>
        <taxon>Bacteria</taxon>
        <taxon>Pseudomonadati</taxon>
        <taxon>Bacteroidota</taxon>
        <taxon>Flavobacteriia</taxon>
        <taxon>Flavobacteriales</taxon>
        <taxon>Flavobacteriaceae</taxon>
        <taxon>Flavobacterium</taxon>
    </lineage>
</organism>
<sequence>MKKIIILAVLFSAGATALAQCIVPQQVPYIINAEAAQVPELPECVTTMNTTFASPEAWETASGPVAGFTGNVLRYNTVTEFPNAWVGANLSSAPVHLAPGTYSLSYKYGMGNANATLGNMYVSIILPGSLSAPINIATHTNATGSAVTVAPISFTIATEGDYYVSFEVGTEGNQGFMYLDDIALQESDCGSPTNLQATNITGNSVTLSWDSATGGPYEYFVSNTGWAPASGTATTATTATFTGLQAQTFYIAYVRSQCNGAWSAWTQVTFTTGFPLSVKDNVFAGVVAYPNPVKDKLNLINATDLDKAEIYTLTGQLVATHSINNASATVLLKDLSTGIYLLTLHSGQQQKTIRLIKE</sequence>
<comment type="caution">
    <text evidence="4">The sequence shown here is derived from an EMBL/GenBank/DDBJ whole genome shotgun (WGS) entry which is preliminary data.</text>
</comment>
<dbReference type="InterPro" id="IPR036116">
    <property type="entry name" value="FN3_sf"/>
</dbReference>
<name>A0A552UWF3_9FLAO</name>
<evidence type="ECO:0000256" key="2">
    <source>
        <dbReference type="SAM" id="SignalP"/>
    </source>
</evidence>
<feature type="domain" description="Fibronectin type-III" evidence="3">
    <location>
        <begin position="191"/>
        <end position="277"/>
    </location>
</feature>
<dbReference type="NCBIfam" id="TIGR04183">
    <property type="entry name" value="Por_Secre_tail"/>
    <property type="match status" value="1"/>
</dbReference>
<dbReference type="Gene3D" id="2.60.40.10">
    <property type="entry name" value="Immunoglobulins"/>
    <property type="match status" value="1"/>
</dbReference>
<dbReference type="InterPro" id="IPR013783">
    <property type="entry name" value="Ig-like_fold"/>
</dbReference>
<protein>
    <submittedName>
        <fullName evidence="4">T9SS type A sorting domain-containing protein</fullName>
    </submittedName>
</protein>
<dbReference type="OrthoDB" id="1364155at2"/>
<dbReference type="CDD" id="cd00063">
    <property type="entry name" value="FN3"/>
    <property type="match status" value="1"/>
</dbReference>
<dbReference type="EMBL" id="VJVZ01000012">
    <property type="protein sequence ID" value="TRW22546.1"/>
    <property type="molecule type" value="Genomic_DNA"/>
</dbReference>
<dbReference type="Pfam" id="PF00041">
    <property type="entry name" value="fn3"/>
    <property type="match status" value="1"/>
</dbReference>
<evidence type="ECO:0000313" key="5">
    <source>
        <dbReference type="Proteomes" id="UP000320643"/>
    </source>
</evidence>
<reference evidence="4 5" key="1">
    <citation type="submission" date="2019-07" db="EMBL/GenBank/DDBJ databases">
        <title>Flavobacterium sp. nov., isolated from glacier ice.</title>
        <authorList>
            <person name="Liu Q."/>
            <person name="Xin Y.-H."/>
        </authorList>
    </citation>
    <scope>NUCLEOTIDE SEQUENCE [LARGE SCALE GENOMIC DNA]</scope>
    <source>
        <strain evidence="4 5">ZT4R6</strain>
    </source>
</reference>
<keyword evidence="1 2" id="KW-0732">Signal</keyword>
<evidence type="ECO:0000259" key="3">
    <source>
        <dbReference type="PROSITE" id="PS50853"/>
    </source>
</evidence>
<proteinExistence type="predicted"/>
<dbReference type="SUPFAM" id="SSF49265">
    <property type="entry name" value="Fibronectin type III"/>
    <property type="match status" value="1"/>
</dbReference>
<gene>
    <name evidence="4" type="ORF">FMM05_16840</name>
</gene>
<dbReference type="AlphaFoldDB" id="A0A552UWF3"/>
<dbReference type="Proteomes" id="UP000320643">
    <property type="component" value="Unassembled WGS sequence"/>
</dbReference>
<dbReference type="PROSITE" id="PS50853">
    <property type="entry name" value="FN3"/>
    <property type="match status" value="1"/>
</dbReference>
<dbReference type="InterPro" id="IPR003961">
    <property type="entry name" value="FN3_dom"/>
</dbReference>
<feature type="signal peptide" evidence="2">
    <location>
        <begin position="1"/>
        <end position="19"/>
    </location>
</feature>
<evidence type="ECO:0000256" key="1">
    <source>
        <dbReference type="ARBA" id="ARBA00022729"/>
    </source>
</evidence>
<evidence type="ECO:0000313" key="4">
    <source>
        <dbReference type="EMBL" id="TRW22546.1"/>
    </source>
</evidence>
<dbReference type="Gene3D" id="2.60.120.200">
    <property type="match status" value="1"/>
</dbReference>
<dbReference type="RefSeq" id="WP_143374589.1">
    <property type="nucleotide sequence ID" value="NZ_VJVZ01000012.1"/>
</dbReference>
<feature type="chain" id="PRO_5022062187" evidence="2">
    <location>
        <begin position="20"/>
        <end position="358"/>
    </location>
</feature>
<dbReference type="SMART" id="SM00060">
    <property type="entry name" value="FN3"/>
    <property type="match status" value="1"/>
</dbReference>
<dbReference type="InterPro" id="IPR026444">
    <property type="entry name" value="Secre_tail"/>
</dbReference>
<dbReference type="Pfam" id="PF18962">
    <property type="entry name" value="Por_Secre_tail"/>
    <property type="match status" value="1"/>
</dbReference>
<keyword evidence="5" id="KW-1185">Reference proteome</keyword>